<dbReference type="EMBL" id="LK391969">
    <property type="protein sequence ID" value="CEF26127.1"/>
    <property type="molecule type" value="Genomic_DNA"/>
</dbReference>
<dbReference type="PATRIC" id="fig|1461581.3.peg.1031"/>
<dbReference type="SUPFAM" id="SSF50630">
    <property type="entry name" value="Acid proteases"/>
    <property type="match status" value="1"/>
</dbReference>
<dbReference type="Pfam" id="PF05618">
    <property type="entry name" value="Zn_protease"/>
    <property type="match status" value="1"/>
</dbReference>
<sequence length="156" mass="17690">MKTFDHLTVIGLREWIGLPGLGIPKLRAKIDSGAKTSALHASDIETFERDGETWVRFKAHTGTPRKPRDTDCEARLIDIKRVKSSNGHQQERHVIRTPLVLGDKCWDVDFTLTCRKSMRYRVLLGCSAMLDGQLVINPGLRFVQDQPETHLFHSEG</sequence>
<accession>A0A078MAK3</accession>
<evidence type="ECO:0000313" key="2">
    <source>
        <dbReference type="EMBL" id="CEA03249.1"/>
    </source>
</evidence>
<dbReference type="InterPro" id="IPR008503">
    <property type="entry name" value="Asp_endopeptidase"/>
</dbReference>
<name>A0A078MAK3_9PSED</name>
<dbReference type="AlphaFoldDB" id="A0A078MAK3"/>
<dbReference type="OrthoDB" id="9782977at2"/>
<dbReference type="PANTHER" id="PTHR38037">
    <property type="entry name" value="ZN_PROTEASE DOMAIN-CONTAINING PROTEIN"/>
    <property type="match status" value="1"/>
</dbReference>
<proteinExistence type="predicted"/>
<dbReference type="EMBL" id="LM997413">
    <property type="protein sequence ID" value="CEA03249.1"/>
    <property type="molecule type" value="Genomic_DNA"/>
</dbReference>
<dbReference type="InterPro" id="IPR021109">
    <property type="entry name" value="Peptidase_aspartic_dom_sf"/>
</dbReference>
<dbReference type="RefSeq" id="WP_044498654.1">
    <property type="nucleotide sequence ID" value="NZ_LK391969.1"/>
</dbReference>
<evidence type="ECO:0000259" key="1">
    <source>
        <dbReference type="Pfam" id="PF05618"/>
    </source>
</evidence>
<reference evidence="2" key="1">
    <citation type="submission" date="2014-07" db="EMBL/GenBank/DDBJ databases">
        <authorList>
            <person name="Urmite Genomes Urmite Genomes"/>
        </authorList>
    </citation>
    <scope>NUCLEOTIDE SEQUENCE</scope>
    <source>
        <strain evidence="2">12M76_air</strain>
    </source>
</reference>
<feature type="domain" description="Retropepsin-like aspartic endopeptidase" evidence="1">
    <location>
        <begin position="9"/>
        <end position="146"/>
    </location>
</feature>
<protein>
    <submittedName>
        <fullName evidence="2">Ribosomal protein S6 modification protein</fullName>
    </submittedName>
</protein>
<dbReference type="Gene3D" id="2.40.70.10">
    <property type="entry name" value="Acid Proteases"/>
    <property type="match status" value="1"/>
</dbReference>
<organism evidence="2">
    <name type="scientific">Pseudomonas saudimassiliensis</name>
    <dbReference type="NCBI Taxonomy" id="1461581"/>
    <lineage>
        <taxon>Bacteria</taxon>
        <taxon>Pseudomonadati</taxon>
        <taxon>Pseudomonadota</taxon>
        <taxon>Gammaproteobacteria</taxon>
        <taxon>Pseudomonadales</taxon>
        <taxon>Pseudomonadaceae</taxon>
        <taxon>Pseudomonas</taxon>
    </lineage>
</organism>
<gene>
    <name evidence="2" type="ORF">BN1049_01053</name>
</gene>
<dbReference type="PANTHER" id="PTHR38037:SF1">
    <property type="entry name" value="ATP-DEPENDENT ZINC PROTEASE DOMAIN-CONTAINING PROTEIN-RELATED"/>
    <property type="match status" value="1"/>
</dbReference>